<proteinExistence type="predicted"/>
<feature type="compositionally biased region" description="Polar residues" evidence="7">
    <location>
        <begin position="1526"/>
        <end position="1551"/>
    </location>
</feature>
<feature type="compositionally biased region" description="Basic and acidic residues" evidence="7">
    <location>
        <begin position="1152"/>
        <end position="1163"/>
    </location>
</feature>
<evidence type="ECO:0000256" key="7">
    <source>
        <dbReference type="SAM" id="MobiDB-lite"/>
    </source>
</evidence>
<dbReference type="PANTHER" id="PTHR22928">
    <property type="entry name" value="TELOMERE-ASSOCIATED PROTEIN RIF1"/>
    <property type="match status" value="1"/>
</dbReference>
<keyword evidence="6" id="KW-0131">Cell cycle</keyword>
<feature type="domain" description="Telomere-associated protein Rif1 N-terminal" evidence="8">
    <location>
        <begin position="143"/>
        <end position="515"/>
    </location>
</feature>
<sequence>MVDKGGLSALPARPPTPPRASSFHSVPSLQGSQPTDSNLQISPYTSDGHRSPPEISPHLLSQRGLKRVNFSPLTSYIKAPDLRTSHSKLRTPLRSLRPSKQCQPTKSILKSKAPASPDGLSDEPRSSPTDNLPTMLESVLQQLAGNCLYSRTDAYMQLAGSLAAYCDLPEVGALVEKMGLLTQFIRRDISITSGTLGRSEISLIHQASSLLCTLLGKPEFACHIPDDFKTLVLELTINCLQNPSMPKTIVIDDMRILSIQNFQPKILTSARVTQLLGTLKDITNRFNGKSIIAMRLSIYEKLLLQTRSSIASHANLWMDHLVTGMFYKLNEIRTRAIGFGFQVTSVLGTNVSISKSIQDILELPIEGGTKFVDELCSRMETMVANKDGSVHVPRIWSVIILLLRRPRLPVNEWPQFKKWIMVIQKCFNCSDLTTKIQALVAWDRLVYAIQTNESSGKDMTSFLSKPIFLQLERRKDENATPLINQAVSSYCNLVYYSFRPSTSYERLDLYWSEYISSPFLQRFNSSPSNMRIACNILAELFWNSHPKVWDERKALETARLKPEDLLRFDSKWVRSRISMILPIIESFLKNADWNNNTVPEPSIERVWIHLSKSLADASSKEIQPSPELMRAIAVILEMLQRLWKDVPVLLTASTGGSLDSLLRCFRFLLKTMISIIRPFPFTDKLLLKTTQETFQPAQTPTHRQARKDGVTRSPILHLFNLIVYSFHSSPTPEYCHLVNDVIELGISGHSSRGPQLEILRQLAEMVRENRTDMSETAFTCAHEAWKAISTVTKGCLKKTTVDTPNKQRDDTLCTDHNRVALILEAGNQFPDSSSEWTELFDCMVSIIHVEEGDVALSAAIDTVSESCSRASTLSIPRVVKLIGSIVFPNQNSSKQLPQFRNTIPNLKHQLGHQISCEKLLLLVSNTLKDVYAKQEDFSKSNVLALLEAVTLCLDKSPASARSTLLEQLQDGLSVWIADTHGQYSVSSGAYDYIPMAIRKMVAAVLRILRTAGNNDSNFLHQLTTLVASGFESRHRSTVNSFIREWNATFGVQKDLVYPDRVKSALRKLRVFADIQLPGWPEEPESKEPSQSLDFLSSSEELSVIETPLKPRNRQNKINKMASDSLFLITPSSSRNRDRNKRRGSPRKSNKHITPETRLRHENSQIHFVPVVSSPTSNIALETQLLTERQKDVRERQRLESATLLHGALSDAQSPRKAEPSVSKNIHGDSDHVSSDPLTPVIAAEPTTNEDDFSFSSPTPGSKEHNTQEFTEFSLSTLPPNFEWSSSPNIDAAFESSTSQKRKTPKKSTPATETRKKSSPTKYHFQVQNNTVVLEQTPARNQSNSGDVRNDKYEQHSSAATDSMTNGWPLSSYDSPMNHSGSEGPAKADHSFLPTVLDASENFEIDREDVDLIPDSFSDQLEQQIASQLEQDLGLSIDLELHNSQKTKRAPRASTRAKKRKRDDADTLRKDRAKRISPSSRVSVDTSRVSNPEPSDPERKSPIQADSSRVLDRQSAKPQRKNRRSTKSSQSKALSQPQSRKSNSSDPQTGPQRRSLRLRGKSAVQEMEQISERANVDMDIDAPTEELDTVAQDSNSKDSIGDHDGPLDEATSSENNKKDGPKSPTTSILASLKSVLDSIKTVSFERSFLREIDDIMFDIKMEAHDAVRRHE</sequence>
<dbReference type="EMBL" id="CP120629">
    <property type="protein sequence ID" value="WEW59515.1"/>
    <property type="molecule type" value="Genomic_DNA"/>
</dbReference>
<feature type="region of interest" description="Disordered" evidence="7">
    <location>
        <begin position="1203"/>
        <end position="1267"/>
    </location>
</feature>
<keyword evidence="3" id="KW-0158">Chromosome</keyword>
<accession>A0AAF0IJ35</accession>
<feature type="compositionally biased region" description="Polar residues" evidence="7">
    <location>
        <begin position="1355"/>
        <end position="1380"/>
    </location>
</feature>
<dbReference type="PANTHER" id="PTHR22928:SF3">
    <property type="entry name" value="TELOMERE-ASSOCIATED PROTEIN RIF1"/>
    <property type="match status" value="1"/>
</dbReference>
<evidence type="ECO:0000259" key="8">
    <source>
        <dbReference type="Pfam" id="PF12231"/>
    </source>
</evidence>
<evidence type="ECO:0000256" key="3">
    <source>
        <dbReference type="ARBA" id="ARBA00022454"/>
    </source>
</evidence>
<feature type="compositionally biased region" description="Polar residues" evidence="7">
    <location>
        <begin position="23"/>
        <end position="45"/>
    </location>
</feature>
<dbReference type="Proteomes" id="UP001219355">
    <property type="component" value="Chromosome 3"/>
</dbReference>
<dbReference type="GO" id="GO:0005634">
    <property type="term" value="C:nucleus"/>
    <property type="evidence" value="ECO:0007669"/>
    <property type="project" value="UniProtKB-SubCell"/>
</dbReference>
<evidence type="ECO:0000313" key="10">
    <source>
        <dbReference type="Proteomes" id="UP001219355"/>
    </source>
</evidence>
<name>A0AAF0IJ35_9EURO</name>
<evidence type="ECO:0000256" key="5">
    <source>
        <dbReference type="ARBA" id="ARBA00023242"/>
    </source>
</evidence>
<feature type="region of interest" description="Disordered" evidence="7">
    <location>
        <begin position="1439"/>
        <end position="1625"/>
    </location>
</feature>
<feature type="compositionally biased region" description="Basic and acidic residues" evidence="7">
    <location>
        <begin position="1594"/>
        <end position="1605"/>
    </location>
</feature>
<protein>
    <recommendedName>
        <fullName evidence="8">Telomere-associated protein Rif1 N-terminal domain-containing protein</fullName>
    </recommendedName>
</protein>
<comment type="subcellular location">
    <subcellularLocation>
        <location evidence="2">Chromosome</location>
        <location evidence="2">Telomere</location>
    </subcellularLocation>
    <subcellularLocation>
        <location evidence="1">Nucleus</location>
    </subcellularLocation>
</comment>
<feature type="compositionally biased region" description="Low complexity" evidence="7">
    <location>
        <begin position="1476"/>
        <end position="1489"/>
    </location>
</feature>
<evidence type="ECO:0000313" key="9">
    <source>
        <dbReference type="EMBL" id="WEW59515.1"/>
    </source>
</evidence>
<feature type="compositionally biased region" description="Polar residues" evidence="7">
    <location>
        <begin position="98"/>
        <end position="108"/>
    </location>
</feature>
<dbReference type="InterPro" id="IPR022031">
    <property type="entry name" value="Rif1_N"/>
</dbReference>
<feature type="compositionally biased region" description="Acidic residues" evidence="7">
    <location>
        <begin position="1577"/>
        <end position="1587"/>
    </location>
</feature>
<feature type="region of interest" description="Disordered" evidence="7">
    <location>
        <begin position="1"/>
        <end position="63"/>
    </location>
</feature>
<evidence type="ECO:0000256" key="2">
    <source>
        <dbReference type="ARBA" id="ARBA00004574"/>
    </source>
</evidence>
<evidence type="ECO:0000256" key="1">
    <source>
        <dbReference type="ARBA" id="ARBA00004123"/>
    </source>
</evidence>
<keyword evidence="4" id="KW-0779">Telomere</keyword>
<organism evidence="9 10">
    <name type="scientific">Emydomyces testavorans</name>
    <dbReference type="NCBI Taxonomy" id="2070801"/>
    <lineage>
        <taxon>Eukaryota</taxon>
        <taxon>Fungi</taxon>
        <taxon>Dikarya</taxon>
        <taxon>Ascomycota</taxon>
        <taxon>Pezizomycotina</taxon>
        <taxon>Eurotiomycetes</taxon>
        <taxon>Eurotiomycetidae</taxon>
        <taxon>Onygenales</taxon>
        <taxon>Nannizziopsiaceae</taxon>
        <taxon>Emydomyces</taxon>
    </lineage>
</organism>
<gene>
    <name evidence="9" type="ORF">PRK78_004989</name>
</gene>
<dbReference type="GO" id="GO:0000723">
    <property type="term" value="P:telomere maintenance"/>
    <property type="evidence" value="ECO:0007669"/>
    <property type="project" value="TreeGrafter"/>
</dbReference>
<feature type="compositionally biased region" description="Polar residues" evidence="7">
    <location>
        <begin position="1325"/>
        <end position="1346"/>
    </location>
</feature>
<feature type="region of interest" description="Disordered" evidence="7">
    <location>
        <begin position="84"/>
        <end position="132"/>
    </location>
</feature>
<dbReference type="Pfam" id="PF12231">
    <property type="entry name" value="Rif1_N"/>
    <property type="match status" value="1"/>
</dbReference>
<reference evidence="9" key="1">
    <citation type="submission" date="2023-03" db="EMBL/GenBank/DDBJ databases">
        <title>Emydomyces testavorans Genome Sequence.</title>
        <authorList>
            <person name="Hoyer L."/>
        </authorList>
    </citation>
    <scope>NUCLEOTIDE SEQUENCE</scope>
    <source>
        <strain evidence="9">16-2883</strain>
    </source>
</reference>
<feature type="compositionally biased region" description="Basic residues" evidence="7">
    <location>
        <begin position="1137"/>
        <end position="1150"/>
    </location>
</feature>
<keyword evidence="10" id="KW-1185">Reference proteome</keyword>
<keyword evidence="5" id="KW-0539">Nucleus</keyword>
<evidence type="ECO:0000256" key="4">
    <source>
        <dbReference type="ARBA" id="ARBA00022895"/>
    </source>
</evidence>
<evidence type="ECO:0000256" key="6">
    <source>
        <dbReference type="ARBA" id="ARBA00023306"/>
    </source>
</evidence>
<feature type="region of interest" description="Disordered" evidence="7">
    <location>
        <begin position="1105"/>
        <end position="1170"/>
    </location>
</feature>
<feature type="compositionally biased region" description="Basic residues" evidence="7">
    <location>
        <begin position="1444"/>
        <end position="1460"/>
    </location>
</feature>
<feature type="region of interest" description="Disordered" evidence="7">
    <location>
        <begin position="1293"/>
        <end position="1389"/>
    </location>
</feature>
<dbReference type="GO" id="GO:0140445">
    <property type="term" value="C:chromosome, telomeric repeat region"/>
    <property type="evidence" value="ECO:0007669"/>
    <property type="project" value="TreeGrafter"/>
</dbReference>